<proteinExistence type="predicted"/>
<evidence type="ECO:0000313" key="2">
    <source>
        <dbReference type="WBParaSite" id="JU765_v2.g4230.t1"/>
    </source>
</evidence>
<dbReference type="Proteomes" id="UP000887576">
    <property type="component" value="Unplaced"/>
</dbReference>
<protein>
    <submittedName>
        <fullName evidence="2">Fumarylacetoacetase-like C-terminal domain-containing protein</fullName>
    </submittedName>
</protein>
<dbReference type="WBParaSite" id="JU765_v2.g4230.t1">
    <property type="protein sequence ID" value="JU765_v2.g4230.t1"/>
    <property type="gene ID" value="JU765_v2.g4230"/>
</dbReference>
<sequence length="227" mass="24939">MDLDEVKSNCGNIYGFENVFLEKGSPEKPIFIFKRDVGNLKTEGQQITIPAGHLGVVTEVHLGIIISESGAEIPKEKALDYVAGYTVALNSRLRASEYVLIPKENHIRQTIEFESDVIISSVISKTSLPHPNAAQIWATVNEKKIQESFLTEGRLTIQEIIEKISQIVTLEKGDIVLAGSPPGATYIKSGDLIEFGIEGVIRAECFVRKDAERRASSVDLGSGHEVY</sequence>
<organism evidence="1 2">
    <name type="scientific">Panagrolaimus sp. JU765</name>
    <dbReference type="NCBI Taxonomy" id="591449"/>
    <lineage>
        <taxon>Eukaryota</taxon>
        <taxon>Metazoa</taxon>
        <taxon>Ecdysozoa</taxon>
        <taxon>Nematoda</taxon>
        <taxon>Chromadorea</taxon>
        <taxon>Rhabditida</taxon>
        <taxon>Tylenchina</taxon>
        <taxon>Panagrolaimomorpha</taxon>
        <taxon>Panagrolaimoidea</taxon>
        <taxon>Panagrolaimidae</taxon>
        <taxon>Panagrolaimus</taxon>
    </lineage>
</organism>
<name>A0AC34R863_9BILA</name>
<accession>A0AC34R863</accession>
<evidence type="ECO:0000313" key="1">
    <source>
        <dbReference type="Proteomes" id="UP000887576"/>
    </source>
</evidence>
<reference evidence="2" key="1">
    <citation type="submission" date="2022-11" db="UniProtKB">
        <authorList>
            <consortium name="WormBaseParasite"/>
        </authorList>
    </citation>
    <scope>IDENTIFICATION</scope>
</reference>